<dbReference type="Proteomes" id="UP001054945">
    <property type="component" value="Unassembled WGS sequence"/>
</dbReference>
<name>A0AAV4XMM1_CAEEX</name>
<evidence type="ECO:0000313" key="1">
    <source>
        <dbReference type="EMBL" id="GIY95897.1"/>
    </source>
</evidence>
<accession>A0AAV4XMM1</accession>
<reference evidence="1 2" key="1">
    <citation type="submission" date="2021-06" db="EMBL/GenBank/DDBJ databases">
        <title>Caerostris extrusa draft genome.</title>
        <authorList>
            <person name="Kono N."/>
            <person name="Arakawa K."/>
        </authorList>
    </citation>
    <scope>NUCLEOTIDE SEQUENCE [LARGE SCALE GENOMIC DNA]</scope>
</reference>
<gene>
    <name evidence="1" type="ORF">CEXT_768491</name>
</gene>
<dbReference type="AlphaFoldDB" id="A0AAV4XMM1"/>
<dbReference type="EMBL" id="BPLR01000589">
    <property type="protein sequence ID" value="GIY95897.1"/>
    <property type="molecule type" value="Genomic_DNA"/>
</dbReference>
<proteinExistence type="predicted"/>
<organism evidence="1 2">
    <name type="scientific">Caerostris extrusa</name>
    <name type="common">Bark spider</name>
    <name type="synonym">Caerostris bankana</name>
    <dbReference type="NCBI Taxonomy" id="172846"/>
    <lineage>
        <taxon>Eukaryota</taxon>
        <taxon>Metazoa</taxon>
        <taxon>Ecdysozoa</taxon>
        <taxon>Arthropoda</taxon>
        <taxon>Chelicerata</taxon>
        <taxon>Arachnida</taxon>
        <taxon>Araneae</taxon>
        <taxon>Araneomorphae</taxon>
        <taxon>Entelegynae</taxon>
        <taxon>Araneoidea</taxon>
        <taxon>Araneidae</taxon>
        <taxon>Caerostris</taxon>
    </lineage>
</organism>
<protein>
    <submittedName>
        <fullName evidence="1">Uncharacterized protein</fullName>
    </submittedName>
</protein>
<comment type="caution">
    <text evidence="1">The sequence shown here is derived from an EMBL/GenBank/DDBJ whole genome shotgun (WGS) entry which is preliminary data.</text>
</comment>
<keyword evidence="2" id="KW-1185">Reference proteome</keyword>
<evidence type="ECO:0000313" key="2">
    <source>
        <dbReference type="Proteomes" id="UP001054945"/>
    </source>
</evidence>
<sequence>MEISQNCCLRLLVEKNELLTETIVCCLLMFMHSSFFFEKCHVLYGMNIILDVASDLLNQKNWKLLLLNF</sequence>